<dbReference type="Proteomes" id="UP000204441">
    <property type="component" value="Genome"/>
</dbReference>
<sequence length="155" mass="17192">MGFSFKLESKIPALLKRLDKLDGMEVEVGFFEEDRYGPENHNLPVATVAAYNEFGTVHNPQRPFMSDAFSENMSQLYMAKGMKAVFLDALQTGRAVNRLLKSLGRITGELIQVSIQQYAAAGGNSAATIKKKGGRDTPLIDTGKMIESVRFHIHR</sequence>
<dbReference type="RefSeq" id="YP_009222705.1">
    <property type="nucleotide sequence ID" value="NC_029065.1"/>
</dbReference>
<keyword evidence="2" id="KW-1185">Reference proteome</keyword>
<protein>
    <submittedName>
        <fullName evidence="1">Uncharacterized protein</fullName>
    </submittedName>
</protein>
<dbReference type="KEGG" id="vg:26799075"/>
<dbReference type="EMBL" id="LN887844">
    <property type="protein sequence ID" value="CUR44326.1"/>
    <property type="molecule type" value="Genomic_DNA"/>
</dbReference>
<proteinExistence type="predicted"/>
<organism evidence="1 2">
    <name type="scientific">Pseudomonas phage VCM</name>
    <dbReference type="NCBI Taxonomy" id="1729937"/>
    <lineage>
        <taxon>Viruses</taxon>
        <taxon>Duplodnaviria</taxon>
        <taxon>Heunggongvirae</taxon>
        <taxon>Uroviricota</taxon>
        <taxon>Caudoviricetes</taxon>
        <taxon>Vandenendeviridae</taxon>
        <taxon>Gorskivirinae</taxon>
        <taxon>Kremarvirus</taxon>
        <taxon>Kremarvirus VCM</taxon>
        <taxon>Otagovirus VCM</taxon>
    </lineage>
</organism>
<evidence type="ECO:0000313" key="1">
    <source>
        <dbReference type="EMBL" id="CUR44326.1"/>
    </source>
</evidence>
<reference evidence="2" key="1">
    <citation type="submission" date="2015-10" db="EMBL/GenBank/DDBJ databases">
        <authorList>
            <person name="Millard A."/>
        </authorList>
    </citation>
    <scope>NUCLEOTIDE SEQUENCE [LARGE SCALE GENOMIC DNA]</scope>
</reference>
<dbReference type="GeneID" id="26799075"/>
<dbReference type="OrthoDB" id="11600at10239"/>
<name>A0A0S4KZD8_9CAUD</name>
<evidence type="ECO:0000313" key="2">
    <source>
        <dbReference type="Proteomes" id="UP000204441"/>
    </source>
</evidence>
<accession>A0A0S4KZD8</accession>
<gene>
    <name evidence="1" type="ORF">VCM_00107</name>
</gene>